<dbReference type="InterPro" id="IPR008969">
    <property type="entry name" value="CarboxyPept-like_regulatory"/>
</dbReference>
<sequence>WLELIHDPITCNRVAINVFTYSNYDEWLVDVFYDGAWHNVLQSRDVPSFTWYEIPLGGTFTVTAMRVKHHGMRSGYLRPSRLYEAAFYHVSPVMANFYGTVVDAETGYALEGVRVTVGDATTLTDASGAYMLSLVPGTYTIAFEKFGYASVADSIILVGGSNELNIQMSSPSHFSYSNLSCWEWSAGFKVLKFRCTITNTGPSQETHTVTIYKYRRDQGEATAQIEDAATYTLGPGESVDYAYPGIHSGVSGYTW</sequence>
<dbReference type="SUPFAM" id="SSF49464">
    <property type="entry name" value="Carboxypeptidase regulatory domain-like"/>
    <property type="match status" value="1"/>
</dbReference>
<organism evidence="1">
    <name type="scientific">marine sediment metagenome</name>
    <dbReference type="NCBI Taxonomy" id="412755"/>
    <lineage>
        <taxon>unclassified sequences</taxon>
        <taxon>metagenomes</taxon>
        <taxon>ecological metagenomes</taxon>
    </lineage>
</organism>
<reference evidence="1" key="1">
    <citation type="journal article" date="2014" name="Front. Microbiol.">
        <title>High frequency of phylogenetically diverse reductive dehalogenase-homologous genes in deep subseafloor sedimentary metagenomes.</title>
        <authorList>
            <person name="Kawai M."/>
            <person name="Futagami T."/>
            <person name="Toyoda A."/>
            <person name="Takaki Y."/>
            <person name="Nishi S."/>
            <person name="Hori S."/>
            <person name="Arai W."/>
            <person name="Tsubouchi T."/>
            <person name="Morono Y."/>
            <person name="Uchiyama I."/>
            <person name="Ito T."/>
            <person name="Fujiyama A."/>
            <person name="Inagaki F."/>
            <person name="Takami H."/>
        </authorList>
    </citation>
    <scope>NUCLEOTIDE SEQUENCE</scope>
    <source>
        <strain evidence="1">Expedition CK06-06</strain>
    </source>
</reference>
<evidence type="ECO:0000313" key="1">
    <source>
        <dbReference type="EMBL" id="GAJ07221.1"/>
    </source>
</evidence>
<gene>
    <name evidence="1" type="ORF">S12H4_45191</name>
</gene>
<dbReference type="Gene3D" id="2.60.40.1120">
    <property type="entry name" value="Carboxypeptidase-like, regulatory domain"/>
    <property type="match status" value="1"/>
</dbReference>
<protein>
    <recommendedName>
        <fullName evidence="2">Carboxypeptidase-like regulatory domain-containing protein</fullName>
    </recommendedName>
</protein>
<feature type="non-terminal residue" evidence="1">
    <location>
        <position position="255"/>
    </location>
</feature>
<feature type="non-terminal residue" evidence="1">
    <location>
        <position position="1"/>
    </location>
</feature>
<evidence type="ECO:0008006" key="2">
    <source>
        <dbReference type="Google" id="ProtNLM"/>
    </source>
</evidence>
<dbReference type="AlphaFoldDB" id="X1V4Z3"/>
<name>X1V4Z3_9ZZZZ</name>
<comment type="caution">
    <text evidence="1">The sequence shown here is derived from an EMBL/GenBank/DDBJ whole genome shotgun (WGS) entry which is preliminary data.</text>
</comment>
<proteinExistence type="predicted"/>
<accession>X1V4Z3</accession>
<dbReference type="EMBL" id="BARW01027918">
    <property type="protein sequence ID" value="GAJ07221.1"/>
    <property type="molecule type" value="Genomic_DNA"/>
</dbReference>
<dbReference type="Pfam" id="PF13620">
    <property type="entry name" value="CarboxypepD_reg"/>
    <property type="match status" value="1"/>
</dbReference>